<feature type="domain" description="Methyltransferase" evidence="3">
    <location>
        <begin position="111"/>
        <end position="200"/>
    </location>
</feature>
<keyword evidence="1" id="KW-0808">Transferase</keyword>
<name>A0A6C0H5Q7_9ZZZZ</name>
<dbReference type="SUPFAM" id="SSF53335">
    <property type="entry name" value="S-adenosyl-L-methionine-dependent methyltransferases"/>
    <property type="match status" value="1"/>
</dbReference>
<dbReference type="EMBL" id="MN739867">
    <property type="protein sequence ID" value="QHT75343.1"/>
    <property type="molecule type" value="Genomic_DNA"/>
</dbReference>
<dbReference type="Pfam" id="PF13649">
    <property type="entry name" value="Methyltransf_25"/>
    <property type="match status" value="1"/>
</dbReference>
<dbReference type="GO" id="GO:0016740">
    <property type="term" value="F:transferase activity"/>
    <property type="evidence" value="ECO:0007669"/>
    <property type="project" value="UniProtKB-KW"/>
</dbReference>
<evidence type="ECO:0000259" key="3">
    <source>
        <dbReference type="Pfam" id="PF13649"/>
    </source>
</evidence>
<keyword evidence="2" id="KW-0812">Transmembrane</keyword>
<accession>A0A6C0H5Q7</accession>
<organism evidence="4">
    <name type="scientific">viral metagenome</name>
    <dbReference type="NCBI Taxonomy" id="1070528"/>
    <lineage>
        <taxon>unclassified sequences</taxon>
        <taxon>metagenomes</taxon>
        <taxon>organismal metagenomes</taxon>
    </lineage>
</organism>
<dbReference type="PANTHER" id="PTHR43861">
    <property type="entry name" value="TRANS-ACONITATE 2-METHYLTRANSFERASE-RELATED"/>
    <property type="match status" value="1"/>
</dbReference>
<keyword evidence="2" id="KW-0472">Membrane</keyword>
<evidence type="ECO:0000256" key="2">
    <source>
        <dbReference type="SAM" id="Phobius"/>
    </source>
</evidence>
<proteinExistence type="predicted"/>
<reference evidence="4" key="1">
    <citation type="journal article" date="2020" name="Nature">
        <title>Giant virus diversity and host interactions through global metagenomics.</title>
        <authorList>
            <person name="Schulz F."/>
            <person name="Roux S."/>
            <person name="Paez-Espino D."/>
            <person name="Jungbluth S."/>
            <person name="Walsh D.A."/>
            <person name="Denef V.J."/>
            <person name="McMahon K.D."/>
            <person name="Konstantinidis K.T."/>
            <person name="Eloe-Fadrosh E.A."/>
            <person name="Kyrpides N.C."/>
            <person name="Woyke T."/>
        </authorList>
    </citation>
    <scope>NUCLEOTIDE SEQUENCE</scope>
    <source>
        <strain evidence="4">GVMAG-M-3300023179-63</strain>
    </source>
</reference>
<dbReference type="InterPro" id="IPR041698">
    <property type="entry name" value="Methyltransf_25"/>
</dbReference>
<dbReference type="AlphaFoldDB" id="A0A6C0H5Q7"/>
<keyword evidence="2" id="KW-1133">Transmembrane helix</keyword>
<feature type="transmembrane region" description="Helical" evidence="2">
    <location>
        <begin position="28"/>
        <end position="45"/>
    </location>
</feature>
<dbReference type="InterPro" id="IPR029063">
    <property type="entry name" value="SAM-dependent_MTases_sf"/>
</dbReference>
<feature type="transmembrane region" description="Helical" evidence="2">
    <location>
        <begin position="188"/>
        <end position="207"/>
    </location>
</feature>
<protein>
    <recommendedName>
        <fullName evidence="3">Methyltransferase domain-containing protein</fullName>
    </recommendedName>
</protein>
<evidence type="ECO:0000313" key="4">
    <source>
        <dbReference type="EMBL" id="QHT75343.1"/>
    </source>
</evidence>
<evidence type="ECO:0000256" key="1">
    <source>
        <dbReference type="ARBA" id="ARBA00022679"/>
    </source>
</evidence>
<dbReference type="Gene3D" id="3.40.50.150">
    <property type="entry name" value="Vaccinia Virus protein VP39"/>
    <property type="match status" value="1"/>
</dbReference>
<sequence length="334" mass="39601">MKSLENNFGEKLVKMFYKSITDFLKLSLLHKIFLIMLVLIFLYLVNRKLLIYEYYEDMTSGKRFDSKFDDAIYDAFYSKYYDKIYENKERDVEQLKIVVSYAKNKKFVKFLDIGCGTGYHVHMLNKMNYDVVGLDKSKYMIETAQSKYNNCEFITGDILKNNLFDYNSFTHILCLNKTFYIIKDKEQFFENCALLLAPGGILIIHLLTRDKFKPFILPKDDTILYNPENHNNAITKNIIKFSSNLEYTCEYEVLNSHTKTDAIDYFNEPYSCYQEKFENFDTHNIRKNLINLYIPNIDEILKLAKVKGFIIKDKKPLDIVGHSDEYLFVFKKIT</sequence>
<dbReference type="CDD" id="cd02440">
    <property type="entry name" value="AdoMet_MTases"/>
    <property type="match status" value="1"/>
</dbReference>